<keyword evidence="2" id="KW-0732">Signal</keyword>
<reference evidence="3" key="1">
    <citation type="submission" date="2020-06" db="EMBL/GenBank/DDBJ databases">
        <title>WGS assembly of Ceratodon purpureus strain R40.</title>
        <authorList>
            <person name="Carey S.B."/>
            <person name="Jenkins J."/>
            <person name="Shu S."/>
            <person name="Lovell J.T."/>
            <person name="Sreedasyam A."/>
            <person name="Maumus F."/>
            <person name="Tiley G.P."/>
            <person name="Fernandez-Pozo N."/>
            <person name="Barry K."/>
            <person name="Chen C."/>
            <person name="Wang M."/>
            <person name="Lipzen A."/>
            <person name="Daum C."/>
            <person name="Saski C.A."/>
            <person name="Payton A.C."/>
            <person name="Mcbreen J.C."/>
            <person name="Conrad R.E."/>
            <person name="Kollar L.M."/>
            <person name="Olsson S."/>
            <person name="Huttunen S."/>
            <person name="Landis J.B."/>
            <person name="Wickett N.J."/>
            <person name="Johnson M.G."/>
            <person name="Rensing S.A."/>
            <person name="Grimwood J."/>
            <person name="Schmutz J."/>
            <person name="Mcdaniel S.F."/>
        </authorList>
    </citation>
    <scope>NUCLEOTIDE SEQUENCE</scope>
    <source>
        <strain evidence="3">R40</strain>
    </source>
</reference>
<comment type="caution">
    <text evidence="3">The sequence shown here is derived from an EMBL/GenBank/DDBJ whole genome shotgun (WGS) entry which is preliminary data.</text>
</comment>
<evidence type="ECO:0000313" key="4">
    <source>
        <dbReference type="Proteomes" id="UP000822688"/>
    </source>
</evidence>
<accession>A0A8T0IJ00</accession>
<keyword evidence="1" id="KW-0472">Membrane</keyword>
<protein>
    <submittedName>
        <fullName evidence="3">Uncharacterized protein</fullName>
    </submittedName>
</protein>
<dbReference type="AlphaFoldDB" id="A0A8T0IJ00"/>
<sequence length="209" mass="23018">MARNEVAMCVVMLLLIWSPLVSATGAHRGIMASNEYSASRSEEDSAGGFGKAVTTVEKVRIPKEIPKVLKLIMSNVSPVFRALRIILDILDALKKYTTVKHDKEKDSYTFCFGDECKSNCDWGGFYDEGNLTRGEGETCINELTKTLEDSYDPTNQSTRFIEGGYYSLEEYPYCTVVCNDGYLSKQLGSAVVTAVMAGLLVTALGFMPL</sequence>
<dbReference type="Proteomes" id="UP000822688">
    <property type="component" value="Chromosome 3"/>
</dbReference>
<evidence type="ECO:0000256" key="1">
    <source>
        <dbReference type="SAM" id="Phobius"/>
    </source>
</evidence>
<gene>
    <name evidence="3" type="ORF">KC19_3G094400</name>
</gene>
<name>A0A8T0IJ00_CERPU</name>
<keyword evidence="1" id="KW-1133">Transmembrane helix</keyword>
<evidence type="ECO:0000313" key="3">
    <source>
        <dbReference type="EMBL" id="KAG0582899.1"/>
    </source>
</evidence>
<feature type="chain" id="PRO_5035928135" evidence="2">
    <location>
        <begin position="24"/>
        <end position="209"/>
    </location>
</feature>
<keyword evidence="1" id="KW-0812">Transmembrane</keyword>
<evidence type="ECO:0000256" key="2">
    <source>
        <dbReference type="SAM" id="SignalP"/>
    </source>
</evidence>
<feature type="transmembrane region" description="Helical" evidence="1">
    <location>
        <begin position="187"/>
        <end position="207"/>
    </location>
</feature>
<feature type="signal peptide" evidence="2">
    <location>
        <begin position="1"/>
        <end position="23"/>
    </location>
</feature>
<organism evidence="3 4">
    <name type="scientific">Ceratodon purpureus</name>
    <name type="common">Fire moss</name>
    <name type="synonym">Dicranum purpureum</name>
    <dbReference type="NCBI Taxonomy" id="3225"/>
    <lineage>
        <taxon>Eukaryota</taxon>
        <taxon>Viridiplantae</taxon>
        <taxon>Streptophyta</taxon>
        <taxon>Embryophyta</taxon>
        <taxon>Bryophyta</taxon>
        <taxon>Bryophytina</taxon>
        <taxon>Bryopsida</taxon>
        <taxon>Dicranidae</taxon>
        <taxon>Pseudoditrichales</taxon>
        <taxon>Ditrichaceae</taxon>
        <taxon>Ceratodon</taxon>
    </lineage>
</organism>
<dbReference type="EMBL" id="CM026423">
    <property type="protein sequence ID" value="KAG0582899.1"/>
    <property type="molecule type" value="Genomic_DNA"/>
</dbReference>
<keyword evidence="4" id="KW-1185">Reference proteome</keyword>
<proteinExistence type="predicted"/>